<comment type="subcellular location">
    <subcellularLocation>
        <location evidence="1">Nucleus</location>
    </subcellularLocation>
</comment>
<evidence type="ECO:0000256" key="1">
    <source>
        <dbReference type="ARBA" id="ARBA00004123"/>
    </source>
</evidence>
<sequence length="411" mass="47032">MNGQKRVKRILPLTLKVKILDRLVRGEGSSAVARDYGLNESTVRTMKKNEERIRASAAANFLARSGGINCANIAQTSFYTRDSIIERMEESLNEWIEQQNLAKIPIDGSQIREKARQIYEFFKLQDEMNDSDNSATPKTASTITNARRRQLSHFVASKGWLAKFKSRYGLHTSKLAATITRRTPTSPLTSAHSSLISSNIPQFPMVNLANFIRQQNSSSSSSIAATTTTTTTTTTVDNNDYCEENQNDEQMDNNRVLDLQTSNERLNFLLQATFNETNRLNQEFVNEELKDEEFVHEEAKKGDFHDEHCETQAKTINNNNSDNSDNDNDDNDDDDDDDYNDNLVDSILTPKLTLKKLENGFRLAKKLEVFFLTEDQCTKRSLKFKTDLELALSQYRQLYRYLSRNSKRKNI</sequence>
<evidence type="ECO:0000313" key="6">
    <source>
        <dbReference type="EMBL" id="VDN53207.1"/>
    </source>
</evidence>
<dbReference type="Proteomes" id="UP000274756">
    <property type="component" value="Unassembled WGS sequence"/>
</dbReference>
<dbReference type="InterPro" id="IPR009057">
    <property type="entry name" value="Homeodomain-like_sf"/>
</dbReference>
<dbReference type="GO" id="GO:0003677">
    <property type="term" value="F:DNA binding"/>
    <property type="evidence" value="ECO:0007669"/>
    <property type="project" value="UniProtKB-KW"/>
</dbReference>
<reference evidence="6 8" key="2">
    <citation type="submission" date="2018-11" db="EMBL/GenBank/DDBJ databases">
        <authorList>
            <consortium name="Pathogen Informatics"/>
        </authorList>
    </citation>
    <scope>NUCLEOTIDE SEQUENCE [LARGE SCALE GENOMIC DNA]</scope>
</reference>
<name>A0A0N4UNL1_DRAME</name>
<keyword evidence="3" id="KW-0539">Nucleus</keyword>
<evidence type="ECO:0000313" key="7">
    <source>
        <dbReference type="Proteomes" id="UP000038040"/>
    </source>
</evidence>
<dbReference type="PANTHER" id="PTHR19303:SF73">
    <property type="entry name" value="PROTEIN PDC2"/>
    <property type="match status" value="1"/>
</dbReference>
<dbReference type="InterPro" id="IPR006600">
    <property type="entry name" value="HTH_CenpB_DNA-bd_dom"/>
</dbReference>
<dbReference type="InterPro" id="IPR007889">
    <property type="entry name" value="HTH_Psq"/>
</dbReference>
<dbReference type="OrthoDB" id="5916656at2759"/>
<dbReference type="Proteomes" id="UP000038040">
    <property type="component" value="Unplaced"/>
</dbReference>
<feature type="region of interest" description="Disordered" evidence="4">
    <location>
        <begin position="314"/>
        <end position="338"/>
    </location>
</feature>
<protein>
    <submittedName>
        <fullName evidence="9">HTH CENPB-type domain-containing protein</fullName>
    </submittedName>
</protein>
<feature type="compositionally biased region" description="Acidic residues" evidence="4">
    <location>
        <begin position="324"/>
        <end position="338"/>
    </location>
</feature>
<evidence type="ECO:0000256" key="4">
    <source>
        <dbReference type="SAM" id="MobiDB-lite"/>
    </source>
</evidence>
<evidence type="ECO:0000259" key="5">
    <source>
        <dbReference type="PROSITE" id="PS51253"/>
    </source>
</evidence>
<evidence type="ECO:0000313" key="9">
    <source>
        <dbReference type="WBParaSite" id="DME_0000949401-mRNA-1"/>
    </source>
</evidence>
<gene>
    <name evidence="6" type="ORF">DME_LOCUS3180</name>
</gene>
<dbReference type="InterPro" id="IPR036388">
    <property type="entry name" value="WH-like_DNA-bd_sf"/>
</dbReference>
<dbReference type="GO" id="GO:0005634">
    <property type="term" value="C:nucleus"/>
    <property type="evidence" value="ECO:0007669"/>
    <property type="project" value="UniProtKB-SubCell"/>
</dbReference>
<evidence type="ECO:0000256" key="2">
    <source>
        <dbReference type="ARBA" id="ARBA00023125"/>
    </source>
</evidence>
<evidence type="ECO:0000313" key="8">
    <source>
        <dbReference type="Proteomes" id="UP000274756"/>
    </source>
</evidence>
<organism evidence="7 9">
    <name type="scientific">Dracunculus medinensis</name>
    <name type="common">Guinea worm</name>
    <dbReference type="NCBI Taxonomy" id="318479"/>
    <lineage>
        <taxon>Eukaryota</taxon>
        <taxon>Metazoa</taxon>
        <taxon>Ecdysozoa</taxon>
        <taxon>Nematoda</taxon>
        <taxon>Chromadorea</taxon>
        <taxon>Rhabditida</taxon>
        <taxon>Spirurina</taxon>
        <taxon>Dracunculoidea</taxon>
        <taxon>Dracunculidae</taxon>
        <taxon>Dracunculus</taxon>
    </lineage>
</organism>
<keyword evidence="2" id="KW-0238">DNA-binding</keyword>
<feature type="domain" description="HTH CENPB-type" evidence="5">
    <location>
        <begin position="76"/>
        <end position="174"/>
    </location>
</feature>
<dbReference type="Gene3D" id="1.10.10.60">
    <property type="entry name" value="Homeodomain-like"/>
    <property type="match status" value="1"/>
</dbReference>
<dbReference type="AlphaFoldDB" id="A0A0N4UNL1"/>
<proteinExistence type="predicted"/>
<dbReference type="Gene3D" id="1.10.10.10">
    <property type="entry name" value="Winged helix-like DNA-binding domain superfamily/Winged helix DNA-binding domain"/>
    <property type="match status" value="1"/>
</dbReference>
<dbReference type="EMBL" id="UYYG01000111">
    <property type="protein sequence ID" value="VDN53207.1"/>
    <property type="molecule type" value="Genomic_DNA"/>
</dbReference>
<dbReference type="SUPFAM" id="SSF46689">
    <property type="entry name" value="Homeodomain-like"/>
    <property type="match status" value="2"/>
</dbReference>
<keyword evidence="8" id="KW-1185">Reference proteome</keyword>
<dbReference type="SMART" id="SM00674">
    <property type="entry name" value="CENPB"/>
    <property type="match status" value="1"/>
</dbReference>
<accession>A0A0N4UNL1</accession>
<dbReference type="STRING" id="318479.A0A0N4UNL1"/>
<dbReference type="WBParaSite" id="DME_0000949401-mRNA-1">
    <property type="protein sequence ID" value="DME_0000949401-mRNA-1"/>
    <property type="gene ID" value="DME_0000949401"/>
</dbReference>
<dbReference type="Pfam" id="PF04218">
    <property type="entry name" value="CENP-B_N"/>
    <property type="match status" value="1"/>
</dbReference>
<evidence type="ECO:0000256" key="3">
    <source>
        <dbReference type="ARBA" id="ARBA00023242"/>
    </source>
</evidence>
<reference evidence="9" key="1">
    <citation type="submission" date="2017-02" db="UniProtKB">
        <authorList>
            <consortium name="WormBaseParasite"/>
        </authorList>
    </citation>
    <scope>IDENTIFICATION</scope>
</reference>
<dbReference type="PANTHER" id="PTHR19303">
    <property type="entry name" value="TRANSPOSON"/>
    <property type="match status" value="1"/>
</dbReference>
<dbReference type="PROSITE" id="PS51253">
    <property type="entry name" value="HTH_CENPB"/>
    <property type="match status" value="1"/>
</dbReference>
<dbReference type="InterPro" id="IPR050863">
    <property type="entry name" value="CenT-Element_Derived"/>
</dbReference>
<dbReference type="Pfam" id="PF03221">
    <property type="entry name" value="HTH_Tnp_Tc5"/>
    <property type="match status" value="2"/>
</dbReference>